<dbReference type="OrthoDB" id="118399at2"/>
<proteinExistence type="predicted"/>
<organism evidence="3 4">
    <name type="scientific">Granulicella rosea</name>
    <dbReference type="NCBI Taxonomy" id="474952"/>
    <lineage>
        <taxon>Bacteria</taxon>
        <taxon>Pseudomonadati</taxon>
        <taxon>Acidobacteriota</taxon>
        <taxon>Terriglobia</taxon>
        <taxon>Terriglobales</taxon>
        <taxon>Acidobacteriaceae</taxon>
        <taxon>Granulicella</taxon>
    </lineage>
</organism>
<name>A0A239JW81_9BACT</name>
<evidence type="ECO:0000313" key="3">
    <source>
        <dbReference type="EMBL" id="SNT10131.1"/>
    </source>
</evidence>
<sequence>MPVLQHFCEWVYTTHLSTSIRQSPYSFPLIETIHTVGIGGVVGTVAILDLRLLGWIMKKEPVSRIARQVLPWTWAGFAVMFVTGLLLSIAESQTNYYNLAFRIKLLLLLLVGINPLIFHLTIYRKVNTWDVANVTPLRARLAAISSLVLWAGIIVAGRLIAYVNT</sequence>
<evidence type="ECO:0000313" key="4">
    <source>
        <dbReference type="Proteomes" id="UP000198356"/>
    </source>
</evidence>
<feature type="transmembrane region" description="Helical" evidence="1">
    <location>
        <begin position="141"/>
        <end position="163"/>
    </location>
</feature>
<keyword evidence="1" id="KW-1133">Transmembrane helix</keyword>
<feature type="transmembrane region" description="Helical" evidence="1">
    <location>
        <begin position="33"/>
        <end position="57"/>
    </location>
</feature>
<gene>
    <name evidence="3" type="ORF">SAMN05421770_104168</name>
</gene>
<evidence type="ECO:0000256" key="1">
    <source>
        <dbReference type="SAM" id="Phobius"/>
    </source>
</evidence>
<protein>
    <recommendedName>
        <fullName evidence="2">DUF6644 domain-containing protein</fullName>
    </recommendedName>
</protein>
<dbReference type="InterPro" id="IPR046586">
    <property type="entry name" value="DUF6644"/>
</dbReference>
<feature type="transmembrane region" description="Helical" evidence="1">
    <location>
        <begin position="69"/>
        <end position="89"/>
    </location>
</feature>
<dbReference type="EMBL" id="FZOU01000004">
    <property type="protein sequence ID" value="SNT10131.1"/>
    <property type="molecule type" value="Genomic_DNA"/>
</dbReference>
<evidence type="ECO:0000259" key="2">
    <source>
        <dbReference type="Pfam" id="PF20349"/>
    </source>
</evidence>
<keyword evidence="1" id="KW-0472">Membrane</keyword>
<feature type="domain" description="DUF6644" evidence="2">
    <location>
        <begin position="31"/>
        <end position="162"/>
    </location>
</feature>
<keyword evidence="4" id="KW-1185">Reference proteome</keyword>
<dbReference type="Proteomes" id="UP000198356">
    <property type="component" value="Unassembled WGS sequence"/>
</dbReference>
<keyword evidence="1" id="KW-0812">Transmembrane</keyword>
<reference evidence="3 4" key="1">
    <citation type="submission" date="2017-06" db="EMBL/GenBank/DDBJ databases">
        <authorList>
            <person name="Kim H.J."/>
            <person name="Triplett B.A."/>
        </authorList>
    </citation>
    <scope>NUCLEOTIDE SEQUENCE [LARGE SCALE GENOMIC DNA]</scope>
    <source>
        <strain evidence="3 4">DSM 18704</strain>
    </source>
</reference>
<dbReference type="AlphaFoldDB" id="A0A239JW81"/>
<feature type="transmembrane region" description="Helical" evidence="1">
    <location>
        <begin position="101"/>
        <end position="120"/>
    </location>
</feature>
<dbReference type="RefSeq" id="WP_142988335.1">
    <property type="nucleotide sequence ID" value="NZ_FZOU01000004.1"/>
</dbReference>
<accession>A0A239JW81</accession>
<dbReference type="Pfam" id="PF20349">
    <property type="entry name" value="DUF6644"/>
    <property type="match status" value="1"/>
</dbReference>